<organism evidence="2 3">
    <name type="scientific">Oryza sativa subsp. japonica</name>
    <name type="common">Rice</name>
    <dbReference type="NCBI Taxonomy" id="39947"/>
    <lineage>
        <taxon>Eukaryota</taxon>
        <taxon>Viridiplantae</taxon>
        <taxon>Streptophyta</taxon>
        <taxon>Embryophyta</taxon>
        <taxon>Tracheophyta</taxon>
        <taxon>Spermatophyta</taxon>
        <taxon>Magnoliopsida</taxon>
        <taxon>Liliopsida</taxon>
        <taxon>Poales</taxon>
        <taxon>Poaceae</taxon>
        <taxon>BOP clade</taxon>
        <taxon>Oryzoideae</taxon>
        <taxon>Oryzeae</taxon>
        <taxon>Oryzinae</taxon>
        <taxon>Oryza</taxon>
        <taxon>Oryza sativa</taxon>
    </lineage>
</organism>
<dbReference type="PaxDb" id="39947-A0A0P0V406"/>
<accession>A0A0P0V406</accession>
<feature type="compositionally biased region" description="Low complexity" evidence="1">
    <location>
        <begin position="541"/>
        <end position="552"/>
    </location>
</feature>
<feature type="region of interest" description="Disordered" evidence="1">
    <location>
        <begin position="288"/>
        <end position="340"/>
    </location>
</feature>
<feature type="compositionally biased region" description="Basic and acidic residues" evidence="1">
    <location>
        <begin position="69"/>
        <end position="103"/>
    </location>
</feature>
<reference evidence="3" key="1">
    <citation type="journal article" date="2005" name="Nature">
        <title>The map-based sequence of the rice genome.</title>
        <authorList>
            <consortium name="International rice genome sequencing project (IRGSP)"/>
            <person name="Matsumoto T."/>
            <person name="Wu J."/>
            <person name="Kanamori H."/>
            <person name="Katayose Y."/>
            <person name="Fujisawa M."/>
            <person name="Namiki N."/>
            <person name="Mizuno H."/>
            <person name="Yamamoto K."/>
            <person name="Antonio B.A."/>
            <person name="Baba T."/>
            <person name="Sakata K."/>
            <person name="Nagamura Y."/>
            <person name="Aoki H."/>
            <person name="Arikawa K."/>
            <person name="Arita K."/>
            <person name="Bito T."/>
            <person name="Chiden Y."/>
            <person name="Fujitsuka N."/>
            <person name="Fukunaka R."/>
            <person name="Hamada M."/>
            <person name="Harada C."/>
            <person name="Hayashi A."/>
            <person name="Hijishita S."/>
            <person name="Honda M."/>
            <person name="Hosokawa S."/>
            <person name="Ichikawa Y."/>
            <person name="Idonuma A."/>
            <person name="Iijima M."/>
            <person name="Ikeda M."/>
            <person name="Ikeno M."/>
            <person name="Ito K."/>
            <person name="Ito S."/>
            <person name="Ito T."/>
            <person name="Ito Y."/>
            <person name="Ito Y."/>
            <person name="Iwabuchi A."/>
            <person name="Kamiya K."/>
            <person name="Karasawa W."/>
            <person name="Kurita K."/>
            <person name="Katagiri S."/>
            <person name="Kikuta A."/>
            <person name="Kobayashi H."/>
            <person name="Kobayashi N."/>
            <person name="Machita K."/>
            <person name="Maehara T."/>
            <person name="Masukawa M."/>
            <person name="Mizubayashi T."/>
            <person name="Mukai Y."/>
            <person name="Nagasaki H."/>
            <person name="Nagata Y."/>
            <person name="Naito S."/>
            <person name="Nakashima M."/>
            <person name="Nakama Y."/>
            <person name="Nakamichi Y."/>
            <person name="Nakamura M."/>
            <person name="Meguro A."/>
            <person name="Negishi M."/>
            <person name="Ohta I."/>
            <person name="Ohta T."/>
            <person name="Okamoto M."/>
            <person name="Ono N."/>
            <person name="Saji S."/>
            <person name="Sakaguchi M."/>
            <person name="Sakai K."/>
            <person name="Shibata M."/>
            <person name="Shimokawa T."/>
            <person name="Song J."/>
            <person name="Takazaki Y."/>
            <person name="Terasawa K."/>
            <person name="Tsugane M."/>
            <person name="Tsuji K."/>
            <person name="Ueda S."/>
            <person name="Waki K."/>
            <person name="Yamagata H."/>
            <person name="Yamamoto M."/>
            <person name="Yamamoto S."/>
            <person name="Yamane H."/>
            <person name="Yoshiki S."/>
            <person name="Yoshihara R."/>
            <person name="Yukawa K."/>
            <person name="Zhong H."/>
            <person name="Yano M."/>
            <person name="Yuan Q."/>
            <person name="Ouyang S."/>
            <person name="Liu J."/>
            <person name="Jones K.M."/>
            <person name="Gansberger K."/>
            <person name="Moffat K."/>
            <person name="Hill J."/>
            <person name="Bera J."/>
            <person name="Fadrosh D."/>
            <person name="Jin S."/>
            <person name="Johri S."/>
            <person name="Kim M."/>
            <person name="Overton L."/>
            <person name="Reardon M."/>
            <person name="Tsitrin T."/>
            <person name="Vuong H."/>
            <person name="Weaver B."/>
            <person name="Ciecko A."/>
            <person name="Tallon L."/>
            <person name="Jackson J."/>
            <person name="Pai G."/>
            <person name="Aken S.V."/>
            <person name="Utterback T."/>
            <person name="Reidmuller S."/>
            <person name="Feldblyum T."/>
            <person name="Hsiao J."/>
            <person name="Zismann V."/>
            <person name="Iobst S."/>
            <person name="de Vazeille A.R."/>
            <person name="Buell C.R."/>
            <person name="Ying K."/>
            <person name="Li Y."/>
            <person name="Lu T."/>
            <person name="Huang Y."/>
            <person name="Zhao Q."/>
            <person name="Feng Q."/>
            <person name="Zhang L."/>
            <person name="Zhu J."/>
            <person name="Weng Q."/>
            <person name="Mu J."/>
            <person name="Lu Y."/>
            <person name="Fan D."/>
            <person name="Liu Y."/>
            <person name="Guan J."/>
            <person name="Zhang Y."/>
            <person name="Yu S."/>
            <person name="Liu X."/>
            <person name="Zhang Y."/>
            <person name="Hong G."/>
            <person name="Han B."/>
            <person name="Choisne N."/>
            <person name="Demange N."/>
            <person name="Orjeda G."/>
            <person name="Samain S."/>
            <person name="Cattolico L."/>
            <person name="Pelletier E."/>
            <person name="Couloux A."/>
            <person name="Segurens B."/>
            <person name="Wincker P."/>
            <person name="D'Hont A."/>
            <person name="Scarpelli C."/>
            <person name="Weissenbach J."/>
            <person name="Salanoubat M."/>
            <person name="Quetier F."/>
            <person name="Yu Y."/>
            <person name="Kim H.R."/>
            <person name="Rambo T."/>
            <person name="Currie J."/>
            <person name="Collura K."/>
            <person name="Luo M."/>
            <person name="Yang T."/>
            <person name="Ammiraju J.S.S."/>
            <person name="Engler F."/>
            <person name="Soderlund C."/>
            <person name="Wing R.A."/>
            <person name="Palmer L.E."/>
            <person name="de la Bastide M."/>
            <person name="Spiegel L."/>
            <person name="Nascimento L."/>
            <person name="Zutavern T."/>
            <person name="O'Shaughnessy A."/>
            <person name="Dike S."/>
            <person name="Dedhia N."/>
            <person name="Preston R."/>
            <person name="Balija V."/>
            <person name="McCombie W.R."/>
            <person name="Chow T."/>
            <person name="Chen H."/>
            <person name="Chung M."/>
            <person name="Chen C."/>
            <person name="Shaw J."/>
            <person name="Wu H."/>
            <person name="Hsiao K."/>
            <person name="Chao Y."/>
            <person name="Chu M."/>
            <person name="Cheng C."/>
            <person name="Hour A."/>
            <person name="Lee P."/>
            <person name="Lin S."/>
            <person name="Lin Y."/>
            <person name="Liou J."/>
            <person name="Liu S."/>
            <person name="Hsing Y."/>
            <person name="Raghuvanshi S."/>
            <person name="Mohanty A."/>
            <person name="Bharti A.K."/>
            <person name="Gaur A."/>
            <person name="Gupta V."/>
            <person name="Kumar D."/>
            <person name="Ravi V."/>
            <person name="Vij S."/>
            <person name="Kapur A."/>
            <person name="Khurana P."/>
            <person name="Khurana P."/>
            <person name="Khurana J.P."/>
            <person name="Tyagi A.K."/>
            <person name="Gaikwad K."/>
            <person name="Singh A."/>
            <person name="Dalal V."/>
            <person name="Srivastava S."/>
            <person name="Dixit A."/>
            <person name="Pal A.K."/>
            <person name="Ghazi I.A."/>
            <person name="Yadav M."/>
            <person name="Pandit A."/>
            <person name="Bhargava A."/>
            <person name="Sureshbabu K."/>
            <person name="Batra K."/>
            <person name="Sharma T.R."/>
            <person name="Mohapatra T."/>
            <person name="Singh N.K."/>
            <person name="Messing J."/>
            <person name="Nelson A.B."/>
            <person name="Fuks G."/>
            <person name="Kavchok S."/>
            <person name="Keizer G."/>
            <person name="Linton E."/>
            <person name="Llaca V."/>
            <person name="Song R."/>
            <person name="Tanyolac B."/>
            <person name="Young S."/>
            <person name="Ho-Il K."/>
            <person name="Hahn J.H."/>
            <person name="Sangsakoo G."/>
            <person name="Vanavichit A."/>
            <person name="de Mattos Luiz.A.T."/>
            <person name="Zimmer P.D."/>
            <person name="Malone G."/>
            <person name="Dellagostin O."/>
            <person name="de Oliveira A.C."/>
            <person name="Bevan M."/>
            <person name="Bancroft I."/>
            <person name="Minx P."/>
            <person name="Cordum H."/>
            <person name="Wilson R."/>
            <person name="Cheng Z."/>
            <person name="Jin W."/>
            <person name="Jiang J."/>
            <person name="Leong S.A."/>
            <person name="Iwama H."/>
            <person name="Gojobori T."/>
            <person name="Itoh T."/>
            <person name="Niimura Y."/>
            <person name="Fujii Y."/>
            <person name="Habara T."/>
            <person name="Sakai H."/>
            <person name="Sato Y."/>
            <person name="Wilson G."/>
            <person name="Kumar K."/>
            <person name="McCouch S."/>
            <person name="Juretic N."/>
            <person name="Hoen D."/>
            <person name="Wright S."/>
            <person name="Bruskiewich R."/>
            <person name="Bureau T."/>
            <person name="Miyao A."/>
            <person name="Hirochika H."/>
            <person name="Nishikawa T."/>
            <person name="Kadowaki K."/>
            <person name="Sugiura M."/>
            <person name="Burr B."/>
            <person name="Sasaki T."/>
        </authorList>
    </citation>
    <scope>NUCLEOTIDE SEQUENCE [LARGE SCALE GENOMIC DNA]</scope>
    <source>
        <strain evidence="3">cv. Nipponbare</strain>
    </source>
</reference>
<feature type="compositionally biased region" description="Acidic residues" evidence="1">
    <location>
        <begin position="427"/>
        <end position="468"/>
    </location>
</feature>
<feature type="compositionally biased region" description="Basic and acidic residues" evidence="1">
    <location>
        <begin position="38"/>
        <end position="61"/>
    </location>
</feature>
<dbReference type="FunCoup" id="A0A0P0V406">
    <property type="interactions" value="271"/>
</dbReference>
<dbReference type="OMA" id="LDERHEH"/>
<dbReference type="EMBL" id="AP014957">
    <property type="protein sequence ID" value="BAS72680.1"/>
    <property type="molecule type" value="Genomic_DNA"/>
</dbReference>
<reference evidence="2 3" key="3">
    <citation type="journal article" date="2013" name="Rice">
        <title>Improvement of the Oryza sativa Nipponbare reference genome using next generation sequence and optical map data.</title>
        <authorList>
            <person name="Kawahara Y."/>
            <person name="de la Bastide M."/>
            <person name="Hamilton J.P."/>
            <person name="Kanamori H."/>
            <person name="McCombie W.R."/>
            <person name="Ouyang S."/>
            <person name="Schwartz D.C."/>
            <person name="Tanaka T."/>
            <person name="Wu J."/>
            <person name="Zhou S."/>
            <person name="Childs K.L."/>
            <person name="Davidson R.M."/>
            <person name="Lin H."/>
            <person name="Quesada-Ocampo L."/>
            <person name="Vaillancourt B."/>
            <person name="Sakai H."/>
            <person name="Lee S.S."/>
            <person name="Kim J."/>
            <person name="Numa H."/>
            <person name="Itoh T."/>
            <person name="Buell C.R."/>
            <person name="Matsumoto T."/>
        </authorList>
    </citation>
    <scope>NUCLEOTIDE SEQUENCE [LARGE SCALE GENOMIC DNA]</scope>
    <source>
        <strain evidence="3">cv. Nipponbare</strain>
    </source>
</reference>
<dbReference type="eggNOG" id="ENOG502R71A">
    <property type="taxonomic scope" value="Eukaryota"/>
</dbReference>
<gene>
    <name evidence="2" type="ordered locus">Os01g0556650</name>
    <name evidence="2" type="ORF">OSNPB_010556650</name>
</gene>
<dbReference type="Proteomes" id="UP000059680">
    <property type="component" value="Chromosome 1"/>
</dbReference>
<feature type="non-terminal residue" evidence="2">
    <location>
        <position position="1"/>
    </location>
</feature>
<feature type="compositionally biased region" description="Acidic residues" evidence="1">
    <location>
        <begin position="153"/>
        <end position="173"/>
    </location>
</feature>
<feature type="region of interest" description="Disordered" evidence="1">
    <location>
        <begin position="26"/>
        <end position="218"/>
    </location>
</feature>
<reference evidence="2 3" key="2">
    <citation type="journal article" date="2013" name="Plant Cell Physiol.">
        <title>Rice Annotation Project Database (RAP-DB): an integrative and interactive database for rice genomics.</title>
        <authorList>
            <person name="Sakai H."/>
            <person name="Lee S.S."/>
            <person name="Tanaka T."/>
            <person name="Numa H."/>
            <person name="Kim J."/>
            <person name="Kawahara Y."/>
            <person name="Wakimoto H."/>
            <person name="Yang C.C."/>
            <person name="Iwamoto M."/>
            <person name="Abe T."/>
            <person name="Yamada Y."/>
            <person name="Muto A."/>
            <person name="Inokuchi H."/>
            <person name="Ikemura T."/>
            <person name="Matsumoto T."/>
            <person name="Sasaki T."/>
            <person name="Itoh T."/>
        </authorList>
    </citation>
    <scope>NUCLEOTIDE SEQUENCE [LARGE SCALE GENOMIC DNA]</scope>
    <source>
        <strain evidence="3">cv. Nipponbare</strain>
    </source>
</reference>
<evidence type="ECO:0000313" key="3">
    <source>
        <dbReference type="Proteomes" id="UP000059680"/>
    </source>
</evidence>
<feature type="compositionally biased region" description="Basic residues" evidence="1">
    <location>
        <begin position="514"/>
        <end position="527"/>
    </location>
</feature>
<feature type="compositionally biased region" description="Basic residues" evidence="1">
    <location>
        <begin position="490"/>
        <end position="504"/>
    </location>
</feature>
<keyword evidence="3" id="KW-1185">Reference proteome</keyword>
<name>A0A0P0V406_ORYSJ</name>
<dbReference type="InParanoid" id="A0A0P0V406"/>
<dbReference type="AlphaFoldDB" id="A0A0P0V406"/>
<feature type="compositionally biased region" description="Basic and acidic residues" evidence="1">
    <location>
        <begin position="288"/>
        <end position="299"/>
    </location>
</feature>
<evidence type="ECO:0000313" key="2">
    <source>
        <dbReference type="EMBL" id="BAS72680.1"/>
    </source>
</evidence>
<feature type="region of interest" description="Disordered" evidence="1">
    <location>
        <begin position="400"/>
        <end position="552"/>
    </location>
</feature>
<proteinExistence type="predicted"/>
<protein>
    <submittedName>
        <fullName evidence="2">Os01g0556650 protein</fullName>
    </submittedName>
</protein>
<feature type="region of interest" description="Disordered" evidence="1">
    <location>
        <begin position="352"/>
        <end position="375"/>
    </location>
</feature>
<feature type="non-terminal residue" evidence="2">
    <location>
        <position position="552"/>
    </location>
</feature>
<feature type="compositionally biased region" description="Basic and acidic residues" evidence="1">
    <location>
        <begin position="196"/>
        <end position="211"/>
    </location>
</feature>
<evidence type="ECO:0000256" key="1">
    <source>
        <dbReference type="SAM" id="MobiDB-lite"/>
    </source>
</evidence>
<sequence>GADEVGGEVEDAEDGEEPVEVVEAAAVDGVAEPGGGALDERHEHAAEEEAERERRQEEPRAHRLHPLGRPRDEEVQLPRVDERLAGAHQQELRRQQEHADRRGVPGGGGDGDGEALLLAERGGGHAEDGEGEADADLLQVGEALLAGEYAAERDEDAVVDGEGEHDGADEEDGERGGRDLEAGADAAVHGGGLLHGEGDHLRVDGPEEDRRRPHRHQPRHHLHLLHARHRAELPRVGRRRPARPGHLVVLFAGHHRRHVQARELRGVRDPGVLGAVVLVELRRGGRALDDPALPRRGDEHLEDVDDGAPGAPLVAVPPGPGEEDGDGGEHGGGADAVGPAPADVVLDVDEHGDGEQRAEADEEEEAVEEEAHGGALPAVAVVELVGAEAGDAGLEAAGAEGDEVEAGVEHGHLHRRRLLPGRRAEVGDEGGGGEEGGADGLDEGEDGDGEVAAEEGVGEEAAEEAEEEGGAHEVGDDVGGGGAGEVHGARQVRHQVHRDPHRRQPLAQLDPQHQRRRHPPPRRRPVRRASPVVHRVPHHVPPAAAAAAPRRR</sequence>